<dbReference type="AlphaFoldDB" id="A0A9P8VUB9"/>
<reference evidence="2 3" key="1">
    <citation type="journal article" date="2021" name="Nat. Commun.">
        <title>Genetic determinants of endophytism in the Arabidopsis root mycobiome.</title>
        <authorList>
            <person name="Mesny F."/>
            <person name="Miyauchi S."/>
            <person name="Thiergart T."/>
            <person name="Pickel B."/>
            <person name="Atanasova L."/>
            <person name="Karlsson M."/>
            <person name="Huettel B."/>
            <person name="Barry K.W."/>
            <person name="Haridas S."/>
            <person name="Chen C."/>
            <person name="Bauer D."/>
            <person name="Andreopoulos W."/>
            <person name="Pangilinan J."/>
            <person name="LaButti K."/>
            <person name="Riley R."/>
            <person name="Lipzen A."/>
            <person name="Clum A."/>
            <person name="Drula E."/>
            <person name="Henrissat B."/>
            <person name="Kohler A."/>
            <person name="Grigoriev I.V."/>
            <person name="Martin F.M."/>
            <person name="Hacquard S."/>
        </authorList>
    </citation>
    <scope>NUCLEOTIDE SEQUENCE [LARGE SCALE GENOMIC DNA]</scope>
    <source>
        <strain evidence="2 3">MPI-CAGE-CH-0241</strain>
    </source>
</reference>
<evidence type="ECO:0000313" key="2">
    <source>
        <dbReference type="EMBL" id="KAH6876417.1"/>
    </source>
</evidence>
<keyword evidence="3" id="KW-1185">Reference proteome</keyword>
<feature type="transmembrane region" description="Helical" evidence="1">
    <location>
        <begin position="131"/>
        <end position="152"/>
    </location>
</feature>
<protein>
    <recommendedName>
        <fullName evidence="4">Transmembrane protein</fullName>
    </recommendedName>
</protein>
<evidence type="ECO:0008006" key="4">
    <source>
        <dbReference type="Google" id="ProtNLM"/>
    </source>
</evidence>
<name>A0A9P8VUB9_9HYPO</name>
<keyword evidence="1" id="KW-0812">Transmembrane</keyword>
<evidence type="ECO:0000256" key="1">
    <source>
        <dbReference type="SAM" id="Phobius"/>
    </source>
</evidence>
<sequence length="155" mass="17750">MRRLSATISPYPVFYRFSSRSAIHSHLTHIFATFTSKLTLLFLSTSLSSLSFYNLLSLLLSCNLFCLSRFFRSFPFLVLFLLLSLAARPPFPPPFLFILLSLPFLPPLSFPPPSLRALFLMLCPVRLPLSFLWRLLSLLFSLCPSLSCRHLSLLF</sequence>
<proteinExistence type="predicted"/>
<feature type="transmembrane region" description="Helical" evidence="1">
    <location>
        <begin position="74"/>
        <end position="91"/>
    </location>
</feature>
<accession>A0A9P8VUB9</accession>
<comment type="caution">
    <text evidence="2">The sequence shown here is derived from an EMBL/GenBank/DDBJ whole genome shotgun (WGS) entry which is preliminary data.</text>
</comment>
<dbReference type="EMBL" id="JAGPYM010000035">
    <property type="protein sequence ID" value="KAH6876417.1"/>
    <property type="molecule type" value="Genomic_DNA"/>
</dbReference>
<feature type="transmembrane region" description="Helical" evidence="1">
    <location>
        <begin position="97"/>
        <end position="119"/>
    </location>
</feature>
<keyword evidence="1" id="KW-0472">Membrane</keyword>
<keyword evidence="1" id="KW-1133">Transmembrane helix</keyword>
<evidence type="ECO:0000313" key="3">
    <source>
        <dbReference type="Proteomes" id="UP000777438"/>
    </source>
</evidence>
<gene>
    <name evidence="2" type="ORF">B0T10DRAFT_198570</name>
</gene>
<organism evidence="2 3">
    <name type="scientific">Thelonectria olida</name>
    <dbReference type="NCBI Taxonomy" id="1576542"/>
    <lineage>
        <taxon>Eukaryota</taxon>
        <taxon>Fungi</taxon>
        <taxon>Dikarya</taxon>
        <taxon>Ascomycota</taxon>
        <taxon>Pezizomycotina</taxon>
        <taxon>Sordariomycetes</taxon>
        <taxon>Hypocreomycetidae</taxon>
        <taxon>Hypocreales</taxon>
        <taxon>Nectriaceae</taxon>
        <taxon>Thelonectria</taxon>
    </lineage>
</organism>
<dbReference type="Proteomes" id="UP000777438">
    <property type="component" value="Unassembled WGS sequence"/>
</dbReference>